<name>A0A2J8ULH4_PONAB</name>
<feature type="region of interest" description="Disordered" evidence="1">
    <location>
        <begin position="1"/>
        <end position="67"/>
    </location>
</feature>
<protein>
    <submittedName>
        <fullName evidence="2">TAPT1 isoform 3</fullName>
    </submittedName>
</protein>
<evidence type="ECO:0000256" key="1">
    <source>
        <dbReference type="SAM" id="MobiDB-lite"/>
    </source>
</evidence>
<comment type="caution">
    <text evidence="2">The sequence shown here is derived from an EMBL/GenBank/DDBJ whole genome shotgun (WGS) entry which is preliminary data.</text>
</comment>
<organism evidence="2">
    <name type="scientific">Pongo abelii</name>
    <name type="common">Sumatran orangutan</name>
    <name type="synonym">Pongo pygmaeus abelii</name>
    <dbReference type="NCBI Taxonomy" id="9601"/>
    <lineage>
        <taxon>Eukaryota</taxon>
        <taxon>Metazoa</taxon>
        <taxon>Chordata</taxon>
        <taxon>Craniata</taxon>
        <taxon>Vertebrata</taxon>
        <taxon>Euteleostomi</taxon>
        <taxon>Mammalia</taxon>
        <taxon>Eutheria</taxon>
        <taxon>Euarchontoglires</taxon>
        <taxon>Primates</taxon>
        <taxon>Haplorrhini</taxon>
        <taxon>Catarrhini</taxon>
        <taxon>Hominidae</taxon>
        <taxon>Pongo</taxon>
    </lineage>
</organism>
<proteinExistence type="predicted"/>
<reference evidence="2" key="1">
    <citation type="submission" date="2017-12" db="EMBL/GenBank/DDBJ databases">
        <title>High-resolution comparative analysis of great ape genomes.</title>
        <authorList>
            <person name="Pollen A."/>
            <person name="Hastie A."/>
            <person name="Hormozdiari F."/>
            <person name="Dougherty M."/>
            <person name="Liu R."/>
            <person name="Chaisson M."/>
            <person name="Hoppe E."/>
            <person name="Hill C."/>
            <person name="Pang A."/>
            <person name="Hillier L."/>
            <person name="Baker C."/>
            <person name="Armstrong J."/>
            <person name="Shendure J."/>
            <person name="Paten B."/>
            <person name="Wilson R."/>
            <person name="Chao H."/>
            <person name="Schneider V."/>
            <person name="Ventura M."/>
            <person name="Kronenberg Z."/>
            <person name="Murali S."/>
            <person name="Gordon D."/>
            <person name="Cantsilieris S."/>
            <person name="Munson K."/>
            <person name="Nelson B."/>
            <person name="Raja A."/>
            <person name="Underwood J."/>
            <person name="Diekhans M."/>
            <person name="Fiddes I."/>
            <person name="Haussler D."/>
            <person name="Eichler E."/>
        </authorList>
    </citation>
    <scope>NUCLEOTIDE SEQUENCE [LARGE SCALE GENOMIC DNA]</scope>
    <source>
        <strain evidence="2">Susie</strain>
    </source>
</reference>
<dbReference type="EMBL" id="NDHI03003454">
    <property type="protein sequence ID" value="PNJ46123.1"/>
    <property type="molecule type" value="Genomic_DNA"/>
</dbReference>
<gene>
    <name evidence="2" type="ORF">CR201_G0027066</name>
</gene>
<accession>A0A2J8ULH4</accession>
<evidence type="ECO:0000313" key="2">
    <source>
        <dbReference type="EMBL" id="PNJ46123.1"/>
    </source>
</evidence>
<dbReference type="AlphaFoldDB" id="A0A2J8ULH4"/>
<sequence>MAGVGDAAAPGEGGGGGVDGPQRDGRGEAEQPGGSGGQGPPPAPQLTETLGFYESDRRRERRRGRTADGFWNLSVPGCVFVCVHPASFKSFPGTIQAPHFALLWLKGQAFASACPGV</sequence>
<feature type="compositionally biased region" description="Low complexity" evidence="1">
    <location>
        <begin position="1"/>
        <end position="10"/>
    </location>
</feature>